<dbReference type="SUPFAM" id="SSF101386">
    <property type="entry name" value="all-alpha NTP pyrophosphatases"/>
    <property type="match status" value="1"/>
</dbReference>
<dbReference type="RefSeq" id="WP_012100333.1">
    <property type="nucleotide sequence ID" value="NC_009699.1"/>
</dbReference>
<dbReference type="CDD" id="cd11533">
    <property type="entry name" value="NTP-PPase_Af0060_like"/>
    <property type="match status" value="1"/>
</dbReference>
<keyword evidence="1" id="KW-0175">Coiled coil</keyword>
<dbReference type="Proteomes" id="UP000002410">
    <property type="component" value="Chromosome"/>
</dbReference>
<evidence type="ECO:0000313" key="3">
    <source>
        <dbReference type="Proteomes" id="UP000002410"/>
    </source>
</evidence>
<organism evidence="2 3">
    <name type="scientific">Clostridium botulinum (strain Langeland / NCTC 10281 / Type F)</name>
    <dbReference type="NCBI Taxonomy" id="441772"/>
    <lineage>
        <taxon>Bacteria</taxon>
        <taxon>Bacillati</taxon>
        <taxon>Bacillota</taxon>
        <taxon>Clostridia</taxon>
        <taxon>Eubacteriales</taxon>
        <taxon>Clostridiaceae</taxon>
        <taxon>Clostridium</taxon>
    </lineage>
</organism>
<dbReference type="KEGG" id="cbf:CLI_2424"/>
<dbReference type="HOGENOM" id="CLU_1988718_0_0_9"/>
<gene>
    <name evidence="2" type="ordered locus">CLI_2424</name>
</gene>
<feature type="coiled-coil region" evidence="1">
    <location>
        <begin position="27"/>
        <end position="54"/>
    </location>
</feature>
<accession>A7GFV6</accession>
<proteinExistence type="predicted"/>
<reference evidence="3" key="1">
    <citation type="submission" date="2007-06" db="EMBL/GenBank/DDBJ databases">
        <authorList>
            <person name="Brinkac L.M."/>
            <person name="Daugherty S."/>
            <person name="Dodson R.J."/>
            <person name="Madupu R."/>
            <person name="Brown J.L."/>
            <person name="Bruce D."/>
            <person name="Detter C."/>
            <person name="Munk C."/>
            <person name="Smith L.A."/>
            <person name="Smith T.J."/>
            <person name="White O."/>
            <person name="Brettin T.S."/>
        </authorList>
    </citation>
    <scope>NUCLEOTIDE SEQUENCE [LARGE SCALE GENOMIC DNA]</scope>
    <source>
        <strain evidence="3">Langeland / NCTC 10281 / Type F</strain>
    </source>
</reference>
<name>A7GFV6_CLOBL</name>
<sequence length="125" mass="14959">MKLLMQVLRKNDKLKIDNTTITSKELITKITEEYKEVIEAIQKYENNKRLINLKDIIRETYDLIQMCILVLWKCHRKALTLDEPNLIKELNEEHRVKLIDERKWTSKANIDIELKEQEGLYCGTK</sequence>
<dbReference type="EMBL" id="CP000728">
    <property type="protein sequence ID" value="ABS42405.1"/>
    <property type="molecule type" value="Genomic_DNA"/>
</dbReference>
<evidence type="ECO:0008006" key="4">
    <source>
        <dbReference type="Google" id="ProtNLM"/>
    </source>
</evidence>
<protein>
    <recommendedName>
        <fullName evidence="4">NTP pyrophosphohydrolase MazG putative catalytic core domain-containing protein</fullName>
    </recommendedName>
</protein>
<evidence type="ECO:0000256" key="1">
    <source>
        <dbReference type="SAM" id="Coils"/>
    </source>
</evidence>
<dbReference type="InterPro" id="IPR044548">
    <property type="entry name" value="AF0060_NTP-PPase_MazG-like"/>
</dbReference>
<dbReference type="AlphaFoldDB" id="A7GFV6"/>
<evidence type="ECO:0000313" key="2">
    <source>
        <dbReference type="EMBL" id="ABS42405.1"/>
    </source>
</evidence>